<name>A0A3G9GCX8_9NEIS</name>
<dbReference type="KEGG" id="amah:DLM_1013"/>
<dbReference type="Proteomes" id="UP000198290">
    <property type="component" value="Chromosome"/>
</dbReference>
<accession>A0A3G9GCX8</accession>
<dbReference type="RefSeq" id="WP_089085276.1">
    <property type="nucleotide sequence ID" value="NZ_AP018823.1"/>
</dbReference>
<sequence length="121" mass="13626">MFKLIARLTSRRKVLPPLDNASAGKLCQQFLPAVQALCQQRLNRMHGMLTSPLTLRSEDSMTLYERACLYLEFGEWHKAVTLLEAAAQRLHAHSPSAAAGLLQLSRDMRGAERKLRELSSH</sequence>
<dbReference type="OrthoDB" id="8592052at2"/>
<dbReference type="EMBL" id="AP018823">
    <property type="protein sequence ID" value="BBF84653.1"/>
    <property type="molecule type" value="Genomic_DNA"/>
</dbReference>
<proteinExistence type="predicted"/>
<keyword evidence="2" id="KW-1185">Reference proteome</keyword>
<protein>
    <submittedName>
        <fullName evidence="1">Uncharacterized protein</fullName>
    </submittedName>
</protein>
<evidence type="ECO:0000313" key="1">
    <source>
        <dbReference type="EMBL" id="BBF84653.1"/>
    </source>
</evidence>
<evidence type="ECO:0000313" key="2">
    <source>
        <dbReference type="Proteomes" id="UP000198290"/>
    </source>
</evidence>
<reference evidence="2" key="1">
    <citation type="journal article" date="2017" name="Biotechnol. Biofuels">
        <title>Evaluation of environmental bacterial communities as a factor affecting the growth of duckweed Lemna minor.</title>
        <authorList>
            <person name="Ishizawa H."/>
            <person name="Kuroda M."/>
            <person name="Morikawa M."/>
            <person name="Ike M."/>
        </authorList>
    </citation>
    <scope>NUCLEOTIDE SEQUENCE [LARGE SCALE GENOMIC DNA]</scope>
    <source>
        <strain evidence="2">H3</strain>
    </source>
</reference>
<organism evidence="1 2">
    <name type="scientific">Aquitalea magnusonii</name>
    <dbReference type="NCBI Taxonomy" id="332411"/>
    <lineage>
        <taxon>Bacteria</taxon>
        <taxon>Pseudomonadati</taxon>
        <taxon>Pseudomonadota</taxon>
        <taxon>Betaproteobacteria</taxon>
        <taxon>Neisseriales</taxon>
        <taxon>Chromobacteriaceae</taxon>
        <taxon>Aquitalea</taxon>
    </lineage>
</organism>
<dbReference type="AlphaFoldDB" id="A0A3G9GCX8"/>
<reference evidence="1 2" key="2">
    <citation type="journal article" date="2017" name="Genome Announc.">
        <title>Draft genome sequence of Aquitalea magnusonii strain H3, a plant growth-promoting bacterium of duckweed Lemna minor.</title>
        <authorList>
            <person name="Ishizawa H."/>
            <person name="Kuroda M."/>
            <person name="Ike M."/>
        </authorList>
    </citation>
    <scope>NUCLEOTIDE SEQUENCE [LARGE SCALE GENOMIC DNA]</scope>
    <source>
        <strain evidence="1 2">H3</strain>
    </source>
</reference>
<gene>
    <name evidence="1" type="ORF">DLM_1013</name>
</gene>
<reference evidence="2" key="3">
    <citation type="journal article" date="2017" name="Plant Physiol. Biochem.">
        <title>Differential oxidative and antioxidative response of duckweed Lemna minor toward plant growth promoting/inhibiting bacteria.</title>
        <authorList>
            <person name="Ishizawa H."/>
            <person name="Kuroda M."/>
            <person name="Morikawa M."/>
            <person name="Ike M."/>
        </authorList>
    </citation>
    <scope>NUCLEOTIDE SEQUENCE [LARGE SCALE GENOMIC DNA]</scope>
    <source>
        <strain evidence="2">H3</strain>
    </source>
</reference>